<dbReference type="PRINTS" id="PR00463">
    <property type="entry name" value="EP450I"/>
</dbReference>
<comment type="cofactor">
    <cofactor evidence="1 14">
        <name>heme</name>
        <dbReference type="ChEBI" id="CHEBI:30413"/>
    </cofactor>
</comment>
<keyword evidence="11 14" id="KW-0408">Iron</keyword>
<sequence length="484" mass="56860">MKHGNIYNAFSIFITRDKKLFELRGVEFDKPTIFFGNLWNVFRDIESEREVFERLYEKYDREKLFGIFILHRPIFVIKDVNLAKQIMIQHFHNFSNFAGKNFHEIFDNYFANHLGCLEGDKWKNAKEKLLSVFAMANLKSLDKCFAFCVGKSLKHIKLQHAHVGETIVIDVHEFINRYIGETIAMIVLGIETGSRDDIVDDILHTSNQIDNELMSFKTMMYLTLTSMMNFRNFKINLISDGVKHFFKQNVLQQIEIRLKQQANNKHNIMQMLIDIGESSEKILSNVFMFLTGGFKSTKELLETCLWELMLNNDIQSKIIMEIDECMEFNNTKEINFEQLNKMNNLNLFMMEVLRKYPPIHFGTRICTKDCTITTKDGELLKFEQNDVIYIPITLIQNDQKYFANPNIFDPTRFSEKINHTNLLSFGLGPRKCLGENFVILQAKYLITSVLTDYTIEKTSLKSSKSDEMEIQLTRRYRQSFRHAD</sequence>
<accession>A0A1J1HJK3</accession>
<dbReference type="InterPro" id="IPR050476">
    <property type="entry name" value="Insect_CytP450_Detox"/>
</dbReference>
<keyword evidence="7 14" id="KW-0479">Metal-binding</keyword>
<gene>
    <name evidence="16" type="ORF">CLUMA_CG001986</name>
</gene>
<evidence type="ECO:0000256" key="1">
    <source>
        <dbReference type="ARBA" id="ARBA00001971"/>
    </source>
</evidence>
<dbReference type="GO" id="GO:0016705">
    <property type="term" value="F:oxidoreductase activity, acting on paired donors, with incorporation or reduction of molecular oxygen"/>
    <property type="evidence" value="ECO:0007669"/>
    <property type="project" value="InterPro"/>
</dbReference>
<keyword evidence="12 15" id="KW-0503">Monooxygenase</keyword>
<keyword evidence="13" id="KW-0472">Membrane</keyword>
<dbReference type="PANTHER" id="PTHR24292">
    <property type="entry name" value="CYTOCHROME P450"/>
    <property type="match status" value="1"/>
</dbReference>
<organism evidence="16 17">
    <name type="scientific">Clunio marinus</name>
    <dbReference type="NCBI Taxonomy" id="568069"/>
    <lineage>
        <taxon>Eukaryota</taxon>
        <taxon>Metazoa</taxon>
        <taxon>Ecdysozoa</taxon>
        <taxon>Arthropoda</taxon>
        <taxon>Hexapoda</taxon>
        <taxon>Insecta</taxon>
        <taxon>Pterygota</taxon>
        <taxon>Neoptera</taxon>
        <taxon>Endopterygota</taxon>
        <taxon>Diptera</taxon>
        <taxon>Nematocera</taxon>
        <taxon>Chironomoidea</taxon>
        <taxon>Chironomidae</taxon>
        <taxon>Clunio</taxon>
    </lineage>
</organism>
<dbReference type="Pfam" id="PF00067">
    <property type="entry name" value="p450"/>
    <property type="match status" value="1"/>
</dbReference>
<dbReference type="InterPro" id="IPR036396">
    <property type="entry name" value="Cyt_P450_sf"/>
</dbReference>
<evidence type="ECO:0000313" key="16">
    <source>
        <dbReference type="EMBL" id="CRK88205.1"/>
    </source>
</evidence>
<keyword evidence="6 14" id="KW-0349">Heme</keyword>
<name>A0A1J1HJK3_9DIPT</name>
<evidence type="ECO:0000256" key="6">
    <source>
        <dbReference type="ARBA" id="ARBA00022617"/>
    </source>
</evidence>
<evidence type="ECO:0000256" key="7">
    <source>
        <dbReference type="ARBA" id="ARBA00022723"/>
    </source>
</evidence>
<dbReference type="AlphaFoldDB" id="A0A1J1HJK3"/>
<evidence type="ECO:0000256" key="12">
    <source>
        <dbReference type="ARBA" id="ARBA00023033"/>
    </source>
</evidence>
<evidence type="ECO:0000256" key="10">
    <source>
        <dbReference type="ARBA" id="ARBA00023002"/>
    </source>
</evidence>
<reference evidence="16 17" key="1">
    <citation type="submission" date="2015-04" db="EMBL/GenBank/DDBJ databases">
        <authorList>
            <person name="Syromyatnikov M.Y."/>
            <person name="Popov V.N."/>
        </authorList>
    </citation>
    <scope>NUCLEOTIDE SEQUENCE [LARGE SCALE GENOMIC DNA]</scope>
</reference>
<evidence type="ECO:0000256" key="13">
    <source>
        <dbReference type="ARBA" id="ARBA00023136"/>
    </source>
</evidence>
<evidence type="ECO:0000256" key="15">
    <source>
        <dbReference type="RuleBase" id="RU000461"/>
    </source>
</evidence>
<dbReference type="GO" id="GO:0020037">
    <property type="term" value="F:heme binding"/>
    <property type="evidence" value="ECO:0007669"/>
    <property type="project" value="InterPro"/>
</dbReference>
<evidence type="ECO:0000313" key="17">
    <source>
        <dbReference type="Proteomes" id="UP000183832"/>
    </source>
</evidence>
<keyword evidence="9" id="KW-0492">Microsome</keyword>
<evidence type="ECO:0000256" key="14">
    <source>
        <dbReference type="PIRSR" id="PIRSR602401-1"/>
    </source>
</evidence>
<feature type="binding site" description="axial binding residue" evidence="14">
    <location>
        <position position="432"/>
    </location>
    <ligand>
        <name>heme</name>
        <dbReference type="ChEBI" id="CHEBI:30413"/>
    </ligand>
    <ligandPart>
        <name>Fe</name>
        <dbReference type="ChEBI" id="CHEBI:18248"/>
    </ligandPart>
</feature>
<dbReference type="EMBL" id="CVRI01000006">
    <property type="protein sequence ID" value="CRK88205.1"/>
    <property type="molecule type" value="Genomic_DNA"/>
</dbReference>
<evidence type="ECO:0000256" key="5">
    <source>
        <dbReference type="ARBA" id="ARBA00010617"/>
    </source>
</evidence>
<dbReference type="STRING" id="568069.A0A1J1HJK3"/>
<comment type="similarity">
    <text evidence="5 15">Belongs to the cytochrome P450 family.</text>
</comment>
<keyword evidence="17" id="KW-1185">Reference proteome</keyword>
<evidence type="ECO:0000256" key="2">
    <source>
        <dbReference type="ARBA" id="ARBA00003690"/>
    </source>
</evidence>
<comment type="function">
    <text evidence="2">May be involved in the metabolism of insect hormones and in the breakdown of synthetic insecticides.</text>
</comment>
<keyword evidence="8" id="KW-0256">Endoplasmic reticulum</keyword>
<proteinExistence type="inferred from homology"/>
<dbReference type="GO" id="GO:0005789">
    <property type="term" value="C:endoplasmic reticulum membrane"/>
    <property type="evidence" value="ECO:0007669"/>
    <property type="project" value="UniProtKB-SubCell"/>
</dbReference>
<dbReference type="PANTHER" id="PTHR24292:SF54">
    <property type="entry name" value="CYP9F3-RELATED"/>
    <property type="match status" value="1"/>
</dbReference>
<keyword evidence="10 15" id="KW-0560">Oxidoreductase</keyword>
<evidence type="ECO:0000256" key="11">
    <source>
        <dbReference type="ARBA" id="ARBA00023004"/>
    </source>
</evidence>
<dbReference type="InterPro" id="IPR002401">
    <property type="entry name" value="Cyt_P450_E_grp-I"/>
</dbReference>
<evidence type="ECO:0000256" key="9">
    <source>
        <dbReference type="ARBA" id="ARBA00022848"/>
    </source>
</evidence>
<dbReference type="SUPFAM" id="SSF48264">
    <property type="entry name" value="Cytochrome P450"/>
    <property type="match status" value="1"/>
</dbReference>
<comment type="subcellular location">
    <subcellularLocation>
        <location evidence="4">Endoplasmic reticulum membrane</location>
        <topology evidence="4">Peripheral membrane protein</topology>
    </subcellularLocation>
    <subcellularLocation>
        <location evidence="3">Microsome membrane</location>
        <topology evidence="3">Peripheral membrane protein</topology>
    </subcellularLocation>
</comment>
<dbReference type="InterPro" id="IPR017972">
    <property type="entry name" value="Cyt_P450_CS"/>
</dbReference>
<dbReference type="OrthoDB" id="2789670at2759"/>
<dbReference type="Gene3D" id="1.10.630.10">
    <property type="entry name" value="Cytochrome P450"/>
    <property type="match status" value="1"/>
</dbReference>
<evidence type="ECO:0000256" key="8">
    <source>
        <dbReference type="ARBA" id="ARBA00022824"/>
    </source>
</evidence>
<evidence type="ECO:0000256" key="3">
    <source>
        <dbReference type="ARBA" id="ARBA00004174"/>
    </source>
</evidence>
<dbReference type="Proteomes" id="UP000183832">
    <property type="component" value="Unassembled WGS sequence"/>
</dbReference>
<dbReference type="InterPro" id="IPR001128">
    <property type="entry name" value="Cyt_P450"/>
</dbReference>
<dbReference type="GO" id="GO:0004497">
    <property type="term" value="F:monooxygenase activity"/>
    <property type="evidence" value="ECO:0007669"/>
    <property type="project" value="UniProtKB-KW"/>
</dbReference>
<evidence type="ECO:0000256" key="4">
    <source>
        <dbReference type="ARBA" id="ARBA00004406"/>
    </source>
</evidence>
<protein>
    <submittedName>
        <fullName evidence="16">CLUMA_CG001986, isoform A</fullName>
    </submittedName>
</protein>
<dbReference type="PROSITE" id="PS00086">
    <property type="entry name" value="CYTOCHROME_P450"/>
    <property type="match status" value="1"/>
</dbReference>
<dbReference type="GO" id="GO:0005506">
    <property type="term" value="F:iron ion binding"/>
    <property type="evidence" value="ECO:0007669"/>
    <property type="project" value="InterPro"/>
</dbReference>